<evidence type="ECO:0000259" key="8">
    <source>
        <dbReference type="Pfam" id="PF18052"/>
    </source>
</evidence>
<accession>A0A8J5HRI3</accession>
<evidence type="ECO:0000256" key="4">
    <source>
        <dbReference type="ARBA" id="ARBA00022741"/>
    </source>
</evidence>
<protein>
    <recommendedName>
        <fullName evidence="13">Disease resistance protein RGA3</fullName>
    </recommendedName>
</protein>
<dbReference type="Proteomes" id="UP000734854">
    <property type="component" value="Unassembled WGS sequence"/>
</dbReference>
<dbReference type="InterPro" id="IPR058922">
    <property type="entry name" value="WHD_DRP"/>
</dbReference>
<dbReference type="GO" id="GO:0005524">
    <property type="term" value="F:ATP binding"/>
    <property type="evidence" value="ECO:0007669"/>
    <property type="project" value="UniProtKB-KW"/>
</dbReference>
<dbReference type="AlphaFoldDB" id="A0A8J5HRI3"/>
<keyword evidence="6" id="KW-0067">ATP-binding</keyword>
<keyword evidence="2" id="KW-0433">Leucine-rich repeat</keyword>
<name>A0A8J5HRI3_ZINOF</name>
<dbReference type="Pfam" id="PF23559">
    <property type="entry name" value="WHD_DRP"/>
    <property type="match status" value="1"/>
</dbReference>
<dbReference type="InterPro" id="IPR002182">
    <property type="entry name" value="NB-ARC"/>
</dbReference>
<dbReference type="Pfam" id="PF00931">
    <property type="entry name" value="NB-ARC"/>
    <property type="match status" value="1"/>
</dbReference>
<comment type="caution">
    <text evidence="11">The sequence shown here is derived from an EMBL/GenBank/DDBJ whole genome shotgun (WGS) entry which is preliminary data.</text>
</comment>
<evidence type="ECO:0000313" key="12">
    <source>
        <dbReference type="Proteomes" id="UP000734854"/>
    </source>
</evidence>
<feature type="domain" description="Disease resistance N-terminal" evidence="8">
    <location>
        <begin position="16"/>
        <end position="104"/>
    </location>
</feature>
<evidence type="ECO:0000256" key="6">
    <source>
        <dbReference type="ARBA" id="ARBA00022840"/>
    </source>
</evidence>
<feature type="domain" description="Disease resistance protein winged helix" evidence="9">
    <location>
        <begin position="452"/>
        <end position="520"/>
    </location>
</feature>
<dbReference type="Pfam" id="PF18052">
    <property type="entry name" value="Rx_N"/>
    <property type="match status" value="1"/>
</dbReference>
<evidence type="ECO:0000256" key="5">
    <source>
        <dbReference type="ARBA" id="ARBA00022821"/>
    </source>
</evidence>
<dbReference type="PANTHER" id="PTHR36766:SF40">
    <property type="entry name" value="DISEASE RESISTANCE PROTEIN RGA3"/>
    <property type="match status" value="1"/>
</dbReference>
<evidence type="ECO:0000259" key="7">
    <source>
        <dbReference type="Pfam" id="PF00931"/>
    </source>
</evidence>
<dbReference type="GO" id="GO:0043531">
    <property type="term" value="F:ADP binding"/>
    <property type="evidence" value="ECO:0007669"/>
    <property type="project" value="InterPro"/>
</dbReference>
<dbReference type="EMBL" id="JACMSC010000003">
    <property type="protein sequence ID" value="KAG6530666.1"/>
    <property type="molecule type" value="Genomic_DNA"/>
</dbReference>
<evidence type="ECO:0000259" key="10">
    <source>
        <dbReference type="Pfam" id="PF25019"/>
    </source>
</evidence>
<evidence type="ECO:0000256" key="3">
    <source>
        <dbReference type="ARBA" id="ARBA00022737"/>
    </source>
</evidence>
<gene>
    <name evidence="11" type="ORF">ZIOFF_012909</name>
</gene>
<reference evidence="11 12" key="1">
    <citation type="submission" date="2020-08" db="EMBL/GenBank/DDBJ databases">
        <title>Plant Genome Project.</title>
        <authorList>
            <person name="Zhang R.-G."/>
        </authorList>
    </citation>
    <scope>NUCLEOTIDE SEQUENCE [LARGE SCALE GENOMIC DNA]</scope>
    <source>
        <tissue evidence="11">Rhizome</tissue>
    </source>
</reference>
<dbReference type="InterPro" id="IPR041118">
    <property type="entry name" value="Rx_N"/>
</dbReference>
<keyword evidence="12" id="KW-1185">Reference proteome</keyword>
<dbReference type="InterPro" id="IPR056789">
    <property type="entry name" value="LRR_R13L1-DRL21"/>
</dbReference>
<evidence type="ECO:0000256" key="1">
    <source>
        <dbReference type="ARBA" id="ARBA00008894"/>
    </source>
</evidence>
<dbReference type="PANTHER" id="PTHR36766">
    <property type="entry name" value="PLANT BROAD-SPECTRUM MILDEW RESISTANCE PROTEIN RPW8"/>
    <property type="match status" value="1"/>
</dbReference>
<evidence type="ECO:0008006" key="13">
    <source>
        <dbReference type="Google" id="ProtNLM"/>
    </source>
</evidence>
<proteinExistence type="inferred from homology"/>
<feature type="domain" description="R13L1/DRL21-like LRR repeat region" evidence="10">
    <location>
        <begin position="712"/>
        <end position="837"/>
    </location>
</feature>
<organism evidence="11 12">
    <name type="scientific">Zingiber officinale</name>
    <name type="common">Ginger</name>
    <name type="synonym">Amomum zingiber</name>
    <dbReference type="NCBI Taxonomy" id="94328"/>
    <lineage>
        <taxon>Eukaryota</taxon>
        <taxon>Viridiplantae</taxon>
        <taxon>Streptophyta</taxon>
        <taxon>Embryophyta</taxon>
        <taxon>Tracheophyta</taxon>
        <taxon>Spermatophyta</taxon>
        <taxon>Magnoliopsida</taxon>
        <taxon>Liliopsida</taxon>
        <taxon>Zingiberales</taxon>
        <taxon>Zingiberaceae</taxon>
        <taxon>Zingiber</taxon>
    </lineage>
</organism>
<dbReference type="OrthoDB" id="741849at2759"/>
<keyword evidence="5" id="KW-0611">Plant defense</keyword>
<sequence>MAGVGMSVVEWFATYVMDKLVDFASSRLADPHRDVFSVVDEKLKEMEGRLPRIHAAIHAAEGRPIRDPALASWMRQLKDAAFEADDLLDELDYRQLEARVQDRSKVSAFASSSLRFLKNLFVSDDELRRLKNILGDLDKISLEINQRKAELEEYNHARQQNRETSSFSTQEVVFGRDKERDLILEILLSAGDGPDYDDTKRAGSSRHLANLDVLPILGIGGVGKTTLAQLVYSDQRVAQHFELRKWVYVSDNFDVKRIAMELETNVTSDSHPFRDASLDAQLCKLRDATANKRFLFVLDDVWDEIESSWTKLRSALTFGSKGSTILITTQSPLVAEIMGTVKPIKLELLEEDDYWRLFEHCSLGDKEIDLDLRRKLELLGQQIAKKMHGLPLAAKTVGSMLRCRLEEQYWKAIQESEWWEHDFVVDNILPSLGLSYQHLSSNYKQCFAYTSIFPKGHMFNKERLVQMWIAQGFIQEKTLRGRMTLEDIGSQIFDELTSRYFFMRTVNDRYVMHDLIRELAVCVSIDECLVLHDEHVKIPATVCHLTLRVVKMNALPELRKLQKLRTLIFYPEYDSEFLLLPRDGSKEFFKFLEGLLEDMKSLRVIDLSQDRSGINKLPDAICDLPHLRYLDVSWTKIKQLPKGFPKLYHLQVLNLKRRGTFSILPQGMNRLIKLRHLYADANTVSLIHGIGKLTELQELEEFHVSNKRGRQIEELKDLRYLRRRLTIQDIQNVESKEEAVGANLDDKENLHELILNRKPDIRSQGDKEKEILDGLQPHHNLKSLEIHHYGGMKSPSWLENNQITNLEFVYLNKCARWDTLPPLGKLPFLKNLVFKMMPSIQRIGREFFGDGDTVFPSLEKLIFDQLNEWEEWSGTDKKSVFPRLFEINIINCVKLRQIPLLPLRSMSVLKIWNCGDIGTTLPQYLLHLTSLVDLSLENYPHRVSVCLSNLTALKNLELQNCPELILLGGFQSLGNLKLLKVTKCPKLNESSQPLEEPYVEEGLRSLSYIITDESIINHVWVIVGRAQAVKSLILANCEHLKHFKPELEEWFQQLTSLQELQFVSCPDLQRLPANLETVFSIRRLIITHCPSIDSLPENGLPISLKELKIYGCRKLKDRCQKDDGPDWPKIAMIPHIVIEGEVISGAEEAA</sequence>
<evidence type="ECO:0000256" key="2">
    <source>
        <dbReference type="ARBA" id="ARBA00022614"/>
    </source>
</evidence>
<dbReference type="Pfam" id="PF25019">
    <property type="entry name" value="LRR_R13L1-DRL21"/>
    <property type="match status" value="1"/>
</dbReference>
<keyword evidence="4" id="KW-0547">Nucleotide-binding</keyword>
<dbReference type="GO" id="GO:0006952">
    <property type="term" value="P:defense response"/>
    <property type="evidence" value="ECO:0007669"/>
    <property type="project" value="UniProtKB-KW"/>
</dbReference>
<keyword evidence="3" id="KW-0677">Repeat</keyword>
<evidence type="ECO:0000259" key="9">
    <source>
        <dbReference type="Pfam" id="PF23559"/>
    </source>
</evidence>
<evidence type="ECO:0000313" key="11">
    <source>
        <dbReference type="EMBL" id="KAG6530666.1"/>
    </source>
</evidence>
<comment type="similarity">
    <text evidence="1">Belongs to the disease resistance NB-LRR family.</text>
</comment>
<feature type="domain" description="NB-ARC" evidence="7">
    <location>
        <begin position="210"/>
        <end position="361"/>
    </location>
</feature>